<dbReference type="AlphaFoldDB" id="A0A409WP75"/>
<reference evidence="1 2" key="1">
    <citation type="journal article" date="2018" name="Evol. Lett.">
        <title>Horizontal gene cluster transfer increased hallucinogenic mushroom diversity.</title>
        <authorList>
            <person name="Reynolds H.T."/>
            <person name="Vijayakumar V."/>
            <person name="Gluck-Thaler E."/>
            <person name="Korotkin H.B."/>
            <person name="Matheny P.B."/>
            <person name="Slot J.C."/>
        </authorList>
    </citation>
    <scope>NUCLEOTIDE SEQUENCE [LARGE SCALE GENOMIC DNA]</scope>
    <source>
        <strain evidence="1 2">SRW20</strain>
    </source>
</reference>
<dbReference type="EMBL" id="NHYE01004959">
    <property type="protein sequence ID" value="PPQ80299.1"/>
    <property type="molecule type" value="Genomic_DNA"/>
</dbReference>
<dbReference type="InterPro" id="IPR011333">
    <property type="entry name" value="SKP1/BTB/POZ_sf"/>
</dbReference>
<organism evidence="1 2">
    <name type="scientific">Gymnopilus dilepis</name>
    <dbReference type="NCBI Taxonomy" id="231916"/>
    <lineage>
        <taxon>Eukaryota</taxon>
        <taxon>Fungi</taxon>
        <taxon>Dikarya</taxon>
        <taxon>Basidiomycota</taxon>
        <taxon>Agaricomycotina</taxon>
        <taxon>Agaricomycetes</taxon>
        <taxon>Agaricomycetidae</taxon>
        <taxon>Agaricales</taxon>
        <taxon>Agaricineae</taxon>
        <taxon>Hymenogastraceae</taxon>
        <taxon>Gymnopilus</taxon>
    </lineage>
</organism>
<evidence type="ECO:0008006" key="3">
    <source>
        <dbReference type="Google" id="ProtNLM"/>
    </source>
</evidence>
<gene>
    <name evidence="1" type="ORF">CVT26_008827</name>
</gene>
<keyword evidence="2" id="KW-1185">Reference proteome</keyword>
<dbReference type="STRING" id="231916.A0A409WP75"/>
<accession>A0A409WP75</accession>
<comment type="caution">
    <text evidence="1">The sequence shown here is derived from an EMBL/GenBank/DDBJ whole genome shotgun (WGS) entry which is preliminary data.</text>
</comment>
<sequence>MFGRVVEPGEPIHSALSTFLVTSYNMVQVSAEQPWVNSRFTLDTSDIEIRSSDGFVFQLHRILLETGTGAFPGSDIETGGEIIDLSEPADVLGILFAFLYPKKQSDLLEHSFALVIAVAEAAEKYEVFSAMTLCSLRLMKFLPLHAPDILVHAVKHDYSSLIYAAVPCFARSPFINVVEKLPPSLIIPWARYQDAWKGTFKEAFETIYKMEDPTGYRDNLQCHVAVYPPDLEAIESLELLQASVHHPRATAHRFRCCGDTDSKKVGVDCKHVAMISAFLRIRIEQIPAFDKFLQAH</sequence>
<dbReference type="Proteomes" id="UP000284706">
    <property type="component" value="Unassembled WGS sequence"/>
</dbReference>
<dbReference type="Gene3D" id="3.30.710.10">
    <property type="entry name" value="Potassium Channel Kv1.1, Chain A"/>
    <property type="match status" value="1"/>
</dbReference>
<protein>
    <recommendedName>
        <fullName evidence="3">BTB domain-containing protein</fullName>
    </recommendedName>
</protein>
<dbReference type="OrthoDB" id="3184970at2759"/>
<evidence type="ECO:0000313" key="1">
    <source>
        <dbReference type="EMBL" id="PPQ80299.1"/>
    </source>
</evidence>
<dbReference type="InParanoid" id="A0A409WP75"/>
<proteinExistence type="predicted"/>
<evidence type="ECO:0000313" key="2">
    <source>
        <dbReference type="Proteomes" id="UP000284706"/>
    </source>
</evidence>
<name>A0A409WP75_9AGAR</name>